<evidence type="ECO:0000256" key="1">
    <source>
        <dbReference type="SAM" id="MobiDB-lite"/>
    </source>
</evidence>
<reference evidence="2" key="1">
    <citation type="submission" date="2017-12" db="EMBL/GenBank/DDBJ databases">
        <title>High-resolution comparative analysis of great ape genomes.</title>
        <authorList>
            <person name="Pollen A."/>
            <person name="Hastie A."/>
            <person name="Hormozdiari F."/>
            <person name="Dougherty M."/>
            <person name="Liu R."/>
            <person name="Chaisson M."/>
            <person name="Hoppe E."/>
            <person name="Hill C."/>
            <person name="Pang A."/>
            <person name="Hillier L."/>
            <person name="Baker C."/>
            <person name="Armstrong J."/>
            <person name="Shendure J."/>
            <person name="Paten B."/>
            <person name="Wilson R."/>
            <person name="Chao H."/>
            <person name="Schneider V."/>
            <person name="Ventura M."/>
            <person name="Kronenberg Z."/>
            <person name="Murali S."/>
            <person name="Gordon D."/>
            <person name="Cantsilieris S."/>
            <person name="Munson K."/>
            <person name="Nelson B."/>
            <person name="Raja A."/>
            <person name="Underwood J."/>
            <person name="Diekhans M."/>
            <person name="Fiddes I."/>
            <person name="Haussler D."/>
            <person name="Eichler E."/>
        </authorList>
    </citation>
    <scope>NUCLEOTIDE SEQUENCE [LARGE SCALE GENOMIC DNA]</scope>
    <source>
        <strain evidence="2">Susie</strain>
    </source>
</reference>
<proteinExistence type="predicted"/>
<comment type="caution">
    <text evidence="2">The sequence shown here is derived from an EMBL/GenBank/DDBJ whole genome shotgun (WGS) entry which is preliminary data.</text>
</comment>
<accession>A0A2J8TYB0</accession>
<evidence type="ECO:0000313" key="2">
    <source>
        <dbReference type="EMBL" id="PNJ37980.1"/>
    </source>
</evidence>
<dbReference type="AlphaFoldDB" id="A0A2J8TYB0"/>
<feature type="non-terminal residue" evidence="2">
    <location>
        <position position="1"/>
    </location>
</feature>
<gene>
    <name evidence="2" type="ORF">CR201_G0031277</name>
</gene>
<protein>
    <submittedName>
        <fullName evidence="2">HRASLS5 isoform 1</fullName>
    </submittedName>
</protein>
<dbReference type="EMBL" id="NDHI03003478">
    <property type="protein sequence ID" value="PNJ37980.1"/>
    <property type="molecule type" value="Genomic_DNA"/>
</dbReference>
<feature type="compositionally biased region" description="Polar residues" evidence="1">
    <location>
        <begin position="35"/>
        <end position="48"/>
    </location>
</feature>
<feature type="region of interest" description="Disordered" evidence="1">
    <location>
        <begin position="1"/>
        <end position="48"/>
    </location>
</feature>
<name>A0A2J8TYB0_PONAB</name>
<sequence length="48" mass="5047">GPEDQQPALRRSTVPHAEESVGSAALVQLPAEQPPQGTLEQGRSIQQG</sequence>
<organism evidence="2">
    <name type="scientific">Pongo abelii</name>
    <name type="common">Sumatran orangutan</name>
    <name type="synonym">Pongo pygmaeus abelii</name>
    <dbReference type="NCBI Taxonomy" id="9601"/>
    <lineage>
        <taxon>Eukaryota</taxon>
        <taxon>Metazoa</taxon>
        <taxon>Chordata</taxon>
        <taxon>Craniata</taxon>
        <taxon>Vertebrata</taxon>
        <taxon>Euteleostomi</taxon>
        <taxon>Mammalia</taxon>
        <taxon>Eutheria</taxon>
        <taxon>Euarchontoglires</taxon>
        <taxon>Primates</taxon>
        <taxon>Haplorrhini</taxon>
        <taxon>Catarrhini</taxon>
        <taxon>Hominidae</taxon>
        <taxon>Pongo</taxon>
    </lineage>
</organism>